<dbReference type="EMBL" id="BARW01030489">
    <property type="protein sequence ID" value="GAJ06491.1"/>
    <property type="molecule type" value="Genomic_DNA"/>
</dbReference>
<reference evidence="1" key="1">
    <citation type="journal article" date="2014" name="Front. Microbiol.">
        <title>High frequency of phylogenetically diverse reductive dehalogenase-homologous genes in deep subseafloor sedimentary metagenomes.</title>
        <authorList>
            <person name="Kawai M."/>
            <person name="Futagami T."/>
            <person name="Toyoda A."/>
            <person name="Takaki Y."/>
            <person name="Nishi S."/>
            <person name="Hori S."/>
            <person name="Arai W."/>
            <person name="Tsubouchi T."/>
            <person name="Morono Y."/>
            <person name="Uchiyama I."/>
            <person name="Ito T."/>
            <person name="Fujiyama A."/>
            <person name="Inagaki F."/>
            <person name="Takami H."/>
        </authorList>
    </citation>
    <scope>NUCLEOTIDE SEQUENCE</scope>
    <source>
        <strain evidence="1">Expedition CK06-06</strain>
    </source>
</reference>
<accession>X1V2V4</accession>
<comment type="caution">
    <text evidence="1">The sequence shown here is derived from an EMBL/GenBank/DDBJ whole genome shotgun (WGS) entry which is preliminary data.</text>
</comment>
<gene>
    <name evidence="1" type="ORF">S12H4_48732</name>
</gene>
<sequence length="146" mass="16124">MCPWDMKDREEAAFLDDFDGEVVRAGFIEGYIPAEKTRTGKGTVSHQLFLLWHPLDPSLEAADQPAWYSMGGKGFTFGGNVEKVTVGDRELELNEKVVEGPKLKTNSRMGLLLGRLEELEAAVEGDSAGALIALQCHLKREKYEPG</sequence>
<feature type="non-terminal residue" evidence="1">
    <location>
        <position position="146"/>
    </location>
</feature>
<evidence type="ECO:0000313" key="1">
    <source>
        <dbReference type="EMBL" id="GAJ06491.1"/>
    </source>
</evidence>
<dbReference type="AlphaFoldDB" id="X1V2V4"/>
<organism evidence="1">
    <name type="scientific">marine sediment metagenome</name>
    <dbReference type="NCBI Taxonomy" id="412755"/>
    <lineage>
        <taxon>unclassified sequences</taxon>
        <taxon>metagenomes</taxon>
        <taxon>ecological metagenomes</taxon>
    </lineage>
</organism>
<proteinExistence type="predicted"/>
<name>X1V2V4_9ZZZZ</name>
<protein>
    <submittedName>
        <fullName evidence="1">Uncharacterized protein</fullName>
    </submittedName>
</protein>